<sequence length="221" mass="24233">MSKFIGIKKGKGMNYSCVYTLFLLSVFFTQAAIAQSTGAFTDSRDGQTYKTVSFKNALTGSTVTWMAQNLNYKVDGSYAYDDQENNRKELGLLYTWEAAKKACPSGWHLATDSEWSLLVSQFGGTEKAGEAMKSVSGWMEDGNGTNSSGFNGLPAGIRRNNGYDVLGIMGFWWTSTPSGEEGKAWGWNFSYGGPGEKPLKSKAFRFDSSVSHAKSVRCVRD</sequence>
<evidence type="ECO:0000256" key="1">
    <source>
        <dbReference type="SAM" id="SignalP"/>
    </source>
</evidence>
<keyword evidence="1" id="KW-0732">Signal</keyword>
<feature type="signal peptide" evidence="1">
    <location>
        <begin position="1"/>
        <end position="34"/>
    </location>
</feature>
<organism evidence="3 4">
    <name type="scientific">Larkinella humicola</name>
    <dbReference type="NCBI Taxonomy" id="2607654"/>
    <lineage>
        <taxon>Bacteria</taxon>
        <taxon>Pseudomonadati</taxon>
        <taxon>Bacteroidota</taxon>
        <taxon>Cytophagia</taxon>
        <taxon>Cytophagales</taxon>
        <taxon>Spirosomataceae</taxon>
        <taxon>Larkinella</taxon>
    </lineage>
</organism>
<gene>
    <name evidence="3" type="ORF">F0P93_31275</name>
</gene>
<dbReference type="InterPro" id="IPR011871">
    <property type="entry name" value="Fib_succ_major"/>
</dbReference>
<keyword evidence="4" id="KW-1185">Reference proteome</keyword>
<proteinExistence type="predicted"/>
<dbReference type="Pfam" id="PF09603">
    <property type="entry name" value="Fib_succ_major"/>
    <property type="match status" value="1"/>
</dbReference>
<evidence type="ECO:0000259" key="2">
    <source>
        <dbReference type="Pfam" id="PF09603"/>
    </source>
</evidence>
<feature type="chain" id="PRO_5024939539" description="Fibrobacter succinogenes major paralogous domain-containing protein" evidence="1">
    <location>
        <begin position="35"/>
        <end position="221"/>
    </location>
</feature>
<dbReference type="Proteomes" id="UP000326344">
    <property type="component" value="Unassembled WGS sequence"/>
</dbReference>
<evidence type="ECO:0000313" key="4">
    <source>
        <dbReference type="Proteomes" id="UP000326344"/>
    </source>
</evidence>
<accession>A0A5N1J3M6</accession>
<feature type="domain" description="Fibrobacter succinogenes major paralogous" evidence="2">
    <location>
        <begin position="60"/>
        <end position="220"/>
    </location>
</feature>
<dbReference type="AlphaFoldDB" id="A0A5N1J3M6"/>
<dbReference type="RefSeq" id="WP_150881736.1">
    <property type="nucleotide sequence ID" value="NZ_VTWS01000018.1"/>
</dbReference>
<reference evidence="3 4" key="1">
    <citation type="submission" date="2019-09" db="EMBL/GenBank/DDBJ databases">
        <title>Genome Sequence of Larkinella sp MA1.</title>
        <authorList>
            <person name="Srinivasan S."/>
        </authorList>
    </citation>
    <scope>NUCLEOTIDE SEQUENCE [LARGE SCALE GENOMIC DNA]</scope>
    <source>
        <strain evidence="3 4">MA1</strain>
    </source>
</reference>
<name>A0A5N1J3M6_9BACT</name>
<comment type="caution">
    <text evidence="3">The sequence shown here is derived from an EMBL/GenBank/DDBJ whole genome shotgun (WGS) entry which is preliminary data.</text>
</comment>
<protein>
    <recommendedName>
        <fullName evidence="2">Fibrobacter succinogenes major paralogous domain-containing protein</fullName>
    </recommendedName>
</protein>
<dbReference type="EMBL" id="VTWS01000018">
    <property type="protein sequence ID" value="KAA9340356.1"/>
    <property type="molecule type" value="Genomic_DNA"/>
</dbReference>
<evidence type="ECO:0000313" key="3">
    <source>
        <dbReference type="EMBL" id="KAA9340356.1"/>
    </source>
</evidence>
<dbReference type="NCBIfam" id="TIGR02145">
    <property type="entry name" value="Fib_succ_major"/>
    <property type="match status" value="1"/>
</dbReference>